<keyword evidence="1" id="KW-0732">Signal</keyword>
<feature type="signal peptide" evidence="1">
    <location>
        <begin position="1"/>
        <end position="19"/>
    </location>
</feature>
<reference evidence="2" key="1">
    <citation type="submission" date="2022-11" db="EMBL/GenBank/DDBJ databases">
        <authorList>
            <person name="Kikuchi T."/>
        </authorList>
    </citation>
    <scope>NUCLEOTIDE SEQUENCE</scope>
    <source>
        <strain evidence="2">PS1010</strain>
    </source>
</reference>
<keyword evidence="3" id="KW-1185">Reference proteome</keyword>
<organism evidence="2 3">
    <name type="scientific">Caenorhabditis angaria</name>
    <dbReference type="NCBI Taxonomy" id="860376"/>
    <lineage>
        <taxon>Eukaryota</taxon>
        <taxon>Metazoa</taxon>
        <taxon>Ecdysozoa</taxon>
        <taxon>Nematoda</taxon>
        <taxon>Chromadorea</taxon>
        <taxon>Rhabditida</taxon>
        <taxon>Rhabditina</taxon>
        <taxon>Rhabditomorpha</taxon>
        <taxon>Rhabditoidea</taxon>
        <taxon>Rhabditidae</taxon>
        <taxon>Peloderinae</taxon>
        <taxon>Caenorhabditis</taxon>
    </lineage>
</organism>
<dbReference type="Proteomes" id="UP001152747">
    <property type="component" value="Unassembled WGS sequence"/>
</dbReference>
<accession>A0A9P1N9W9</accession>
<sequence length="533" mass="61841">MILRVVILALVCFIMVVYPSGSTDSKNEDELINAIIKSLLDASTETVDVLSDLNALGPKSTILLKAIVPIAGLVLNKLVPEPTSDEYKMLIKLKLRTKEIWKDINSKINIANVAFADSFVFNNYKLRVVDQINDMKVLNKQYLDPEWYKDELFIQNFRTYCTTGQTAPIIILAYLLENLKTLCGNAIMPEEAEEIAQYRAHLIQVFRRFRVRRRPLPNPGPFLSEMIYIHKHSQLDALKEEFELPVFNRTFPNYHNAIEAYFDEVRARESIPKLKKVLKHFHRWNMCECKYTKRINEDVESVASFTSKWLNISLDAAWPSAHNTVLKEAIEENVKEHEQVDYVTLKTILQAANPILTKTGLPGFIYQFTIIPTKGENSDLFMNGTEKYCSHQKQIDGFDTLISRIRKRKNYIEDQVIKRMLDLNEEIGPMTETITTQMSSLYDEDKLEDIAKTLNENMKREIVSENNFHCWAIVRKWKYFCPSISFPLYSYSFGNLTSITAIEYQNRGWFYQKCEMVLLKTSVSILGFMKFEG</sequence>
<protein>
    <submittedName>
        <fullName evidence="2">Uncharacterized protein</fullName>
    </submittedName>
</protein>
<evidence type="ECO:0000313" key="2">
    <source>
        <dbReference type="EMBL" id="CAI5456446.1"/>
    </source>
</evidence>
<dbReference type="EMBL" id="CANHGI010000006">
    <property type="protein sequence ID" value="CAI5456446.1"/>
    <property type="molecule type" value="Genomic_DNA"/>
</dbReference>
<gene>
    <name evidence="2" type="ORF">CAMP_LOCUS19083</name>
</gene>
<comment type="caution">
    <text evidence="2">The sequence shown here is derived from an EMBL/GenBank/DDBJ whole genome shotgun (WGS) entry which is preliminary data.</text>
</comment>
<dbReference type="OrthoDB" id="5875034at2759"/>
<dbReference type="AlphaFoldDB" id="A0A9P1N9W9"/>
<name>A0A9P1N9W9_9PELO</name>
<proteinExistence type="predicted"/>
<feature type="chain" id="PRO_5040230703" evidence="1">
    <location>
        <begin position="20"/>
        <end position="533"/>
    </location>
</feature>
<evidence type="ECO:0000256" key="1">
    <source>
        <dbReference type="SAM" id="SignalP"/>
    </source>
</evidence>
<evidence type="ECO:0000313" key="3">
    <source>
        <dbReference type="Proteomes" id="UP001152747"/>
    </source>
</evidence>